<protein>
    <submittedName>
        <fullName evidence="8">DMT family transporter</fullName>
    </submittedName>
</protein>
<feature type="transmembrane region" description="Helical" evidence="6">
    <location>
        <begin position="281"/>
        <end position="300"/>
    </location>
</feature>
<dbReference type="InterPro" id="IPR037185">
    <property type="entry name" value="EmrE-like"/>
</dbReference>
<name>A0AAJ5X891_9SPHN</name>
<feature type="transmembrane region" description="Helical" evidence="6">
    <location>
        <begin position="160"/>
        <end position="180"/>
    </location>
</feature>
<evidence type="ECO:0000313" key="8">
    <source>
        <dbReference type="EMBL" id="WEK48268.1"/>
    </source>
</evidence>
<dbReference type="SUPFAM" id="SSF103481">
    <property type="entry name" value="Multidrug resistance efflux transporter EmrE"/>
    <property type="match status" value="2"/>
</dbReference>
<organism evidence="8 9">
    <name type="scientific">Candidatus Andeanibacterium colombiense</name>
    <dbReference type="NCBI Taxonomy" id="3121345"/>
    <lineage>
        <taxon>Bacteria</taxon>
        <taxon>Pseudomonadati</taxon>
        <taxon>Pseudomonadota</taxon>
        <taxon>Alphaproteobacteria</taxon>
        <taxon>Sphingomonadales</taxon>
        <taxon>Sphingomonadaceae</taxon>
        <taxon>Candidatus Andeanibacterium</taxon>
    </lineage>
</organism>
<accession>A0AAJ5X891</accession>
<comment type="subcellular location">
    <subcellularLocation>
        <location evidence="1">Membrane</location>
        <topology evidence="1">Multi-pass membrane protein</topology>
    </subcellularLocation>
</comment>
<evidence type="ECO:0000256" key="2">
    <source>
        <dbReference type="ARBA" id="ARBA00007362"/>
    </source>
</evidence>
<feature type="transmembrane region" description="Helical" evidence="6">
    <location>
        <begin position="222"/>
        <end position="243"/>
    </location>
</feature>
<keyword evidence="3 6" id="KW-0812">Transmembrane</keyword>
<dbReference type="AlphaFoldDB" id="A0AAJ5X891"/>
<evidence type="ECO:0000256" key="3">
    <source>
        <dbReference type="ARBA" id="ARBA00022692"/>
    </source>
</evidence>
<evidence type="ECO:0000256" key="4">
    <source>
        <dbReference type="ARBA" id="ARBA00022989"/>
    </source>
</evidence>
<dbReference type="Proteomes" id="UP001218362">
    <property type="component" value="Chromosome"/>
</dbReference>
<gene>
    <name evidence="8" type="ORF">P0Y56_08230</name>
</gene>
<dbReference type="EMBL" id="CP119316">
    <property type="protein sequence ID" value="WEK48268.1"/>
    <property type="molecule type" value="Genomic_DNA"/>
</dbReference>
<evidence type="ECO:0000256" key="5">
    <source>
        <dbReference type="ARBA" id="ARBA00023136"/>
    </source>
</evidence>
<feature type="transmembrane region" description="Helical" evidence="6">
    <location>
        <begin position="46"/>
        <end position="65"/>
    </location>
</feature>
<proteinExistence type="inferred from homology"/>
<feature type="transmembrane region" description="Helical" evidence="6">
    <location>
        <begin position="255"/>
        <end position="275"/>
    </location>
</feature>
<dbReference type="InterPro" id="IPR000620">
    <property type="entry name" value="EamA_dom"/>
</dbReference>
<feature type="domain" description="EamA" evidence="7">
    <location>
        <begin position="19"/>
        <end position="147"/>
    </location>
</feature>
<keyword evidence="5 6" id="KW-0472">Membrane</keyword>
<feature type="domain" description="EamA" evidence="7">
    <location>
        <begin position="162"/>
        <end position="296"/>
    </location>
</feature>
<reference evidence="8" key="1">
    <citation type="submission" date="2023-03" db="EMBL/GenBank/DDBJ databases">
        <title>Andean soil-derived lignocellulolytic bacterial consortium as a source of novel taxa and putative plastic-active enzymes.</title>
        <authorList>
            <person name="Diaz-Garcia L."/>
            <person name="Chuvochina M."/>
            <person name="Feuerriegel G."/>
            <person name="Bunk B."/>
            <person name="Sproer C."/>
            <person name="Streit W.R."/>
            <person name="Rodriguez L.M."/>
            <person name="Overmann J."/>
            <person name="Jimenez D.J."/>
        </authorList>
    </citation>
    <scope>NUCLEOTIDE SEQUENCE</scope>
    <source>
        <strain evidence="8">MAG 26</strain>
    </source>
</reference>
<dbReference type="PANTHER" id="PTHR32322:SF2">
    <property type="entry name" value="EAMA DOMAIN-CONTAINING PROTEIN"/>
    <property type="match status" value="1"/>
</dbReference>
<dbReference type="GO" id="GO:0016020">
    <property type="term" value="C:membrane"/>
    <property type="evidence" value="ECO:0007669"/>
    <property type="project" value="UniProtKB-SubCell"/>
</dbReference>
<evidence type="ECO:0000256" key="1">
    <source>
        <dbReference type="ARBA" id="ARBA00004141"/>
    </source>
</evidence>
<dbReference type="InterPro" id="IPR050638">
    <property type="entry name" value="AA-Vitamin_Transporters"/>
</dbReference>
<sequence>MHSDKHHSDGHWRAFAMLGVVMLFWAGNSIVGRAVRDDIPPFTLAFVRWSCASLILLPFAARSVWRDRAALLGSWKIVLLLGVVGIGAFNSLLYESLRFTSATNALLLQASIPPLVLAFDFLFFRSRAPALQGLGVGLSMLGVAAVVFKGDPSAALRLHFGFGDALALGACVVWALYTVLLRLRPKTAPESFVAVTFWIGMLCTGPLAALEWHDGATVHWSAGVFGAFFYVSLFPSLISYFVYNWATHAIGAASAGQAITLMPLFGALLSALLLGEVLYPYHWFGMGLILAGIGLSALALRRKVPAGAPKPAPLEGKP</sequence>
<comment type="similarity">
    <text evidence="2">Belongs to the EamA transporter family.</text>
</comment>
<keyword evidence="4 6" id="KW-1133">Transmembrane helix</keyword>
<evidence type="ECO:0000259" key="7">
    <source>
        <dbReference type="Pfam" id="PF00892"/>
    </source>
</evidence>
<feature type="transmembrane region" description="Helical" evidence="6">
    <location>
        <begin position="77"/>
        <end position="94"/>
    </location>
</feature>
<dbReference type="PANTHER" id="PTHR32322">
    <property type="entry name" value="INNER MEMBRANE TRANSPORTER"/>
    <property type="match status" value="1"/>
</dbReference>
<dbReference type="KEGG" id="acob:P0Y56_08230"/>
<feature type="transmembrane region" description="Helical" evidence="6">
    <location>
        <begin position="12"/>
        <end position="34"/>
    </location>
</feature>
<feature type="transmembrane region" description="Helical" evidence="6">
    <location>
        <begin position="192"/>
        <end position="210"/>
    </location>
</feature>
<feature type="transmembrane region" description="Helical" evidence="6">
    <location>
        <begin position="106"/>
        <end position="124"/>
    </location>
</feature>
<dbReference type="Pfam" id="PF00892">
    <property type="entry name" value="EamA"/>
    <property type="match status" value="2"/>
</dbReference>
<evidence type="ECO:0000256" key="6">
    <source>
        <dbReference type="SAM" id="Phobius"/>
    </source>
</evidence>
<evidence type="ECO:0000313" key="9">
    <source>
        <dbReference type="Proteomes" id="UP001218362"/>
    </source>
</evidence>